<evidence type="ECO:0000313" key="9">
    <source>
        <dbReference type="WBParaSite" id="Pan_g22692.t1"/>
    </source>
</evidence>
<feature type="compositionally biased region" description="Basic and acidic residues" evidence="7">
    <location>
        <begin position="165"/>
        <end position="175"/>
    </location>
</feature>
<sequence>MNSSRGFNQQPPPVPDQPLLQRSWHNPEFPANLINPDNAVMYFCHTANPFYDPTSDNQQLIMTGMPMDNLVQMIGIQFSLVHCCGPLYVIGKHKRISDSNVQPLCYYYIMEGIVYQCPDFFTLIESRLTQTANPLREALLQAGKYAKFDVNKGYSWQFDVEPAKSSKTEKEESEKKAKKSFQDPTKVRSTQYQVNRVEKLLGLMFKSFPPNAIVPPSNASVTSEVPMSNPGSVMTNR</sequence>
<comment type="subcellular location">
    <subcellularLocation>
        <location evidence="1 6">Nucleus</location>
    </subcellularLocation>
</comment>
<keyword evidence="3 6" id="KW-0805">Transcription regulation</keyword>
<evidence type="ECO:0000256" key="7">
    <source>
        <dbReference type="SAM" id="MobiDB-lite"/>
    </source>
</evidence>
<evidence type="ECO:0000256" key="4">
    <source>
        <dbReference type="ARBA" id="ARBA00023163"/>
    </source>
</evidence>
<comment type="function">
    <text evidence="6">Component of the Mediator complex, a coactivator involved in the regulated transcription of nearly all RNA polymerase II-dependent genes. Mediator functions as a bridge to convey information from gene-specific regulatory proteins to the basal RNA polymerase II transcription machinery. Mediator is recruited to promoters by direct interactions with regulatory proteins and serves as a scaffold for the assembly of a functional preinitiation complex with RNA polymerase II and the general transcription factors.</text>
</comment>
<evidence type="ECO:0000256" key="6">
    <source>
        <dbReference type="RuleBase" id="RU364143"/>
    </source>
</evidence>
<dbReference type="Pfam" id="PF04934">
    <property type="entry name" value="Med6"/>
    <property type="match status" value="1"/>
</dbReference>
<feature type="region of interest" description="Disordered" evidence="7">
    <location>
        <begin position="1"/>
        <end position="21"/>
    </location>
</feature>
<keyword evidence="4 6" id="KW-0804">Transcription</keyword>
<feature type="region of interest" description="Disordered" evidence="7">
    <location>
        <begin position="165"/>
        <end position="187"/>
    </location>
</feature>
<dbReference type="PANTHER" id="PTHR13104">
    <property type="entry name" value="MED-6-RELATED"/>
    <property type="match status" value="1"/>
</dbReference>
<evidence type="ECO:0000313" key="8">
    <source>
        <dbReference type="Proteomes" id="UP000492821"/>
    </source>
</evidence>
<proteinExistence type="inferred from homology"/>
<feature type="region of interest" description="Disordered" evidence="7">
    <location>
        <begin position="218"/>
        <end position="237"/>
    </location>
</feature>
<evidence type="ECO:0000256" key="1">
    <source>
        <dbReference type="ARBA" id="ARBA00004123"/>
    </source>
</evidence>
<keyword evidence="6" id="KW-0010">Activator</keyword>
<dbReference type="AlphaFoldDB" id="A0A7E4VLU2"/>
<evidence type="ECO:0000256" key="3">
    <source>
        <dbReference type="ARBA" id="ARBA00023015"/>
    </source>
</evidence>
<evidence type="ECO:0000256" key="5">
    <source>
        <dbReference type="ARBA" id="ARBA00023242"/>
    </source>
</evidence>
<protein>
    <recommendedName>
        <fullName evidence="6">Mediator of RNA polymerase II transcription subunit 6</fullName>
    </recommendedName>
    <alternativeName>
        <fullName evidence="6">Mediator complex subunit 6</fullName>
    </alternativeName>
</protein>
<comment type="similarity">
    <text evidence="2 6">Belongs to the Mediator complex subunit 6 family.</text>
</comment>
<accession>A0A7E4VLU2</accession>
<dbReference type="GO" id="GO:0016592">
    <property type="term" value="C:mediator complex"/>
    <property type="evidence" value="ECO:0007669"/>
    <property type="project" value="InterPro"/>
</dbReference>
<comment type="subunit">
    <text evidence="6">Component of the Mediator complex.</text>
</comment>
<organism evidence="8 9">
    <name type="scientific">Panagrellus redivivus</name>
    <name type="common">Microworm</name>
    <dbReference type="NCBI Taxonomy" id="6233"/>
    <lineage>
        <taxon>Eukaryota</taxon>
        <taxon>Metazoa</taxon>
        <taxon>Ecdysozoa</taxon>
        <taxon>Nematoda</taxon>
        <taxon>Chromadorea</taxon>
        <taxon>Rhabditida</taxon>
        <taxon>Tylenchina</taxon>
        <taxon>Panagrolaimomorpha</taxon>
        <taxon>Panagrolaimoidea</taxon>
        <taxon>Panagrolaimidae</taxon>
        <taxon>Panagrellus</taxon>
    </lineage>
</organism>
<gene>
    <name evidence="6" type="primary">MED6</name>
</gene>
<dbReference type="InterPro" id="IPR007018">
    <property type="entry name" value="Mediator_Med6"/>
</dbReference>
<dbReference type="GO" id="GO:0006357">
    <property type="term" value="P:regulation of transcription by RNA polymerase II"/>
    <property type="evidence" value="ECO:0007669"/>
    <property type="project" value="InterPro"/>
</dbReference>
<dbReference type="Gene3D" id="3.10.450.580">
    <property type="entry name" value="Mediator complex, subunit Med6"/>
    <property type="match status" value="1"/>
</dbReference>
<name>A0A7E4VLU2_PANRE</name>
<dbReference type="Proteomes" id="UP000492821">
    <property type="component" value="Unassembled WGS sequence"/>
</dbReference>
<reference evidence="8" key="1">
    <citation type="journal article" date="2013" name="Genetics">
        <title>The draft genome and transcriptome of Panagrellus redivivus are shaped by the harsh demands of a free-living lifestyle.</title>
        <authorList>
            <person name="Srinivasan J."/>
            <person name="Dillman A.R."/>
            <person name="Macchietto M.G."/>
            <person name="Heikkinen L."/>
            <person name="Lakso M."/>
            <person name="Fracchia K.M."/>
            <person name="Antoshechkin I."/>
            <person name="Mortazavi A."/>
            <person name="Wong G."/>
            <person name="Sternberg P.W."/>
        </authorList>
    </citation>
    <scope>NUCLEOTIDE SEQUENCE [LARGE SCALE GENOMIC DNA]</scope>
    <source>
        <strain evidence="8">MT8872</strain>
    </source>
</reference>
<evidence type="ECO:0000256" key="2">
    <source>
        <dbReference type="ARBA" id="ARBA00007526"/>
    </source>
</evidence>
<keyword evidence="5 6" id="KW-0539">Nucleus</keyword>
<dbReference type="WBParaSite" id="Pan_g22692.t1">
    <property type="protein sequence ID" value="Pan_g22692.t1"/>
    <property type="gene ID" value="Pan_g22692"/>
</dbReference>
<keyword evidence="8" id="KW-1185">Reference proteome</keyword>
<dbReference type="InterPro" id="IPR038566">
    <property type="entry name" value="Mediator_Med6_sf"/>
</dbReference>
<reference evidence="9" key="2">
    <citation type="submission" date="2020-10" db="UniProtKB">
        <authorList>
            <consortium name="WormBaseParasite"/>
        </authorList>
    </citation>
    <scope>IDENTIFICATION</scope>
</reference>
<dbReference type="GO" id="GO:0003712">
    <property type="term" value="F:transcription coregulator activity"/>
    <property type="evidence" value="ECO:0007669"/>
    <property type="project" value="InterPro"/>
</dbReference>